<evidence type="ECO:0000313" key="3">
    <source>
        <dbReference type="Proteomes" id="UP000003779"/>
    </source>
</evidence>
<evidence type="ECO:0000313" key="2">
    <source>
        <dbReference type="EMBL" id="AFR10028.1"/>
    </source>
</evidence>
<dbReference type="HOGENOM" id="CLU_3219220_0_0_11"/>
<dbReference type="KEGG" id="nal:B005_2163"/>
<name>J7L8Q8_NOCAA</name>
<evidence type="ECO:0000256" key="1">
    <source>
        <dbReference type="SAM" id="MobiDB-lite"/>
    </source>
</evidence>
<dbReference type="AlphaFoldDB" id="J7L8Q8"/>
<protein>
    <submittedName>
        <fullName evidence="2">Uncharacterized protein</fullName>
    </submittedName>
</protein>
<proteinExistence type="predicted"/>
<feature type="region of interest" description="Disordered" evidence="1">
    <location>
        <begin position="1"/>
        <end position="44"/>
    </location>
</feature>
<sequence>MNQGTLSSVRNHRYDSSRRVPCSSFSEFPPSSFLIPNVPGSPSA</sequence>
<dbReference type="Proteomes" id="UP000003779">
    <property type="component" value="Chromosome"/>
</dbReference>
<feature type="compositionally biased region" description="Low complexity" evidence="1">
    <location>
        <begin position="21"/>
        <end position="33"/>
    </location>
</feature>
<dbReference type="EMBL" id="CP003788">
    <property type="protein sequence ID" value="AFR10028.1"/>
    <property type="molecule type" value="Genomic_DNA"/>
</dbReference>
<reference evidence="2 3" key="1">
    <citation type="journal article" date="2012" name="J. Bacteriol.">
        <title>Whole-Genome Sequence of Nocardiopsis alba Strain ATCC BAA-2165, Associated with Honeybees.</title>
        <authorList>
            <person name="Qiao J."/>
            <person name="Chen L."/>
            <person name="Li Y."/>
            <person name="Wang J."/>
            <person name="Zhang W."/>
            <person name="Chen S."/>
        </authorList>
    </citation>
    <scope>NUCLEOTIDE SEQUENCE [LARGE SCALE GENOMIC DNA]</scope>
    <source>
        <strain evidence="3">ATCC BAA-2165 / BE74</strain>
    </source>
</reference>
<reference evidence="3" key="2">
    <citation type="submission" date="2012-08" db="EMBL/GenBank/DDBJ databases">
        <title>Whole-genome sequence of Nocardiopsis alba strain ATCC BAA-2165 associated with honeybees.</title>
        <authorList>
            <person name="Qiao J."/>
            <person name="Chen L."/>
            <person name="Li Y."/>
            <person name="Wang J."/>
            <person name="Zhang W."/>
            <person name="Chen S."/>
        </authorList>
    </citation>
    <scope>NUCLEOTIDE SEQUENCE [LARGE SCALE GENOMIC DNA]</scope>
    <source>
        <strain evidence="3">ATCC BAA-2165 / BE74</strain>
    </source>
</reference>
<organism evidence="2 3">
    <name type="scientific">Nocardiopsis alba (strain ATCC BAA-2165 / BE74)</name>
    <dbReference type="NCBI Taxonomy" id="1205910"/>
    <lineage>
        <taxon>Bacteria</taxon>
        <taxon>Bacillati</taxon>
        <taxon>Actinomycetota</taxon>
        <taxon>Actinomycetes</taxon>
        <taxon>Streptosporangiales</taxon>
        <taxon>Nocardiopsidaceae</taxon>
        <taxon>Nocardiopsis</taxon>
    </lineage>
</organism>
<gene>
    <name evidence="2" type="ordered locus">B005_2163</name>
</gene>
<accession>J7L8Q8</accession>